<dbReference type="SUPFAM" id="SSF47413">
    <property type="entry name" value="lambda repressor-like DNA-binding domains"/>
    <property type="match status" value="1"/>
</dbReference>
<dbReference type="Gene3D" id="1.10.260.40">
    <property type="entry name" value="lambda repressor-like DNA-binding domains"/>
    <property type="match status" value="1"/>
</dbReference>
<accession>A0A069CTG5</accession>
<dbReference type="SMART" id="SM00530">
    <property type="entry name" value="HTH_XRE"/>
    <property type="match status" value="1"/>
</dbReference>
<dbReference type="EMBL" id="DF820487">
    <property type="protein sequence ID" value="GAK30697.1"/>
    <property type="molecule type" value="Genomic_DNA"/>
</dbReference>
<dbReference type="CDD" id="cd00093">
    <property type="entry name" value="HTH_XRE"/>
    <property type="match status" value="1"/>
</dbReference>
<evidence type="ECO:0000259" key="1">
    <source>
        <dbReference type="PROSITE" id="PS50943"/>
    </source>
</evidence>
<gene>
    <name evidence="2" type="ORF">WOSG25_041380</name>
</gene>
<keyword evidence="3" id="KW-1185">Reference proteome</keyword>
<dbReference type="OrthoDB" id="9805856at2"/>
<dbReference type="Pfam" id="PF01381">
    <property type="entry name" value="HTH_3"/>
    <property type="match status" value="1"/>
</dbReference>
<dbReference type="STRING" id="1329250.WOSG25_041380"/>
<name>A0A069CTG5_WEIOS</name>
<dbReference type="eggNOG" id="COG1396">
    <property type="taxonomic scope" value="Bacteria"/>
</dbReference>
<dbReference type="PROSITE" id="PS50943">
    <property type="entry name" value="HTH_CROC1"/>
    <property type="match status" value="1"/>
</dbReference>
<dbReference type="InterPro" id="IPR010982">
    <property type="entry name" value="Lambda_DNA-bd_dom_sf"/>
</dbReference>
<dbReference type="InterPro" id="IPR001387">
    <property type="entry name" value="Cro/C1-type_HTH"/>
</dbReference>
<organism evidence="2 3">
    <name type="scientific">Weissella oryzae (strain DSM 25784 / JCM 18191 / LMG 30913 / SG25)</name>
    <dbReference type="NCBI Taxonomy" id="1329250"/>
    <lineage>
        <taxon>Bacteria</taxon>
        <taxon>Bacillati</taxon>
        <taxon>Bacillota</taxon>
        <taxon>Bacilli</taxon>
        <taxon>Lactobacillales</taxon>
        <taxon>Lactobacillaceae</taxon>
        <taxon>Weissella</taxon>
    </lineage>
</organism>
<proteinExistence type="predicted"/>
<protein>
    <submittedName>
        <fullName evidence="2">Predicted transcriptional regulator</fullName>
    </submittedName>
</protein>
<reference evidence="3" key="1">
    <citation type="journal article" date="2014" name="Genome Announc.">
        <title>Draft genome sequence of Weissella oryzae SG25T, isolated from fermented rice grains.</title>
        <authorList>
            <person name="Tanizawa Y."/>
            <person name="Fujisawa T."/>
            <person name="Mochizuki T."/>
            <person name="Kaminuma E."/>
            <person name="Suzuki Y."/>
            <person name="Nakamura Y."/>
            <person name="Tohno M."/>
        </authorList>
    </citation>
    <scope>NUCLEOTIDE SEQUENCE [LARGE SCALE GENOMIC DNA]</scope>
    <source>
        <strain evidence="3">DSM 25784 / JCM 18191 / LMG 30913 / SG25</strain>
    </source>
</reference>
<feature type="domain" description="HTH cro/C1-type" evidence="1">
    <location>
        <begin position="18"/>
        <end position="60"/>
    </location>
</feature>
<sequence>MTIFERVKEASKKQGYSSLKTLAEAAGLSQNVIYGWKTNKPSATALSAVADKLNVSVDYLLGNTDEKKPHSARNGEKKKFDLYEVSDDERNDILSANGQAISDEDWAIIKAVLAKYPKRGEK</sequence>
<dbReference type="Proteomes" id="UP000030643">
    <property type="component" value="Unassembled WGS sequence"/>
</dbReference>
<dbReference type="GO" id="GO:0003677">
    <property type="term" value="F:DNA binding"/>
    <property type="evidence" value="ECO:0007669"/>
    <property type="project" value="InterPro"/>
</dbReference>
<evidence type="ECO:0000313" key="3">
    <source>
        <dbReference type="Proteomes" id="UP000030643"/>
    </source>
</evidence>
<evidence type="ECO:0000313" key="2">
    <source>
        <dbReference type="EMBL" id="GAK30697.1"/>
    </source>
</evidence>
<dbReference type="AlphaFoldDB" id="A0A069CTG5"/>